<dbReference type="InterPro" id="IPR023213">
    <property type="entry name" value="CAT-like_dom_sf"/>
</dbReference>
<evidence type="ECO:0000313" key="4">
    <source>
        <dbReference type="Proteomes" id="UP000326396"/>
    </source>
</evidence>
<dbReference type="Proteomes" id="UP000326396">
    <property type="component" value="Linkage Group LG15"/>
</dbReference>
<accession>A0A5N6P262</accession>
<protein>
    <recommendedName>
        <fullName evidence="5">Anthocyanin acyltransferase</fullName>
    </recommendedName>
</protein>
<keyword evidence="4" id="KW-1185">Reference proteome</keyword>
<dbReference type="GO" id="GO:0016747">
    <property type="term" value="F:acyltransferase activity, transferring groups other than amino-acyl groups"/>
    <property type="evidence" value="ECO:0007669"/>
    <property type="project" value="UniProtKB-ARBA"/>
</dbReference>
<dbReference type="InterPro" id="IPR051504">
    <property type="entry name" value="Plant_metabolite_acyltrans"/>
</dbReference>
<evidence type="ECO:0000313" key="3">
    <source>
        <dbReference type="EMBL" id="KAD5802867.1"/>
    </source>
</evidence>
<sequence length="461" mass="51955">MAVPFNVNVLDHHRVSPPPDSVMPPISLPLTYFDIPWLSYSPNRTLFFYQMPPPKTTTTTTILITLLKQSLSLSLHHFYPLAGNLSIPLPPAEPLMVYTEGDSVSFTVAESNTSIHHLSGNHPRTISKLSSLLPQLPSPIISRGCHMPLTLPLLAIQVTVFDDSGFTVGVTSQHVAADERTLYEFMNCWASFCKYLMNKESFVKFKFTPWFDRSVILDPISLKATLLKQWWNRANPYKDPQQETEHNMVQSTFFLSSSDINKIKHHIVDKCKIVNEDPPLNLSLYETGVAYVWICLLKVEEPHDAKTGPIYLGYNASGISRLKYEIPLSYFGCCIVFGRVGALESDLLHEDGLVCATKSFDIEIDRLVRDFLEGSERWISEWDELNVRVIGSPKVDFYRIDFGWGKAEKIEKLPGDDHGRVNVISLNGGRDLNGGLEIGMVLPEDKMTAFTSLFNSGLKEL</sequence>
<name>A0A5N6P262_9ASTR</name>
<dbReference type="Gene3D" id="3.30.559.10">
    <property type="entry name" value="Chloramphenicol acetyltransferase-like domain"/>
    <property type="match status" value="2"/>
</dbReference>
<comment type="caution">
    <text evidence="3">The sequence shown here is derived from an EMBL/GenBank/DDBJ whole genome shotgun (WGS) entry which is preliminary data.</text>
</comment>
<reference evidence="3 4" key="1">
    <citation type="submission" date="2019-05" db="EMBL/GenBank/DDBJ databases">
        <title>Mikania micrantha, genome provides insights into the molecular mechanism of rapid growth.</title>
        <authorList>
            <person name="Liu B."/>
        </authorList>
    </citation>
    <scope>NUCLEOTIDE SEQUENCE [LARGE SCALE GENOMIC DNA]</scope>
    <source>
        <strain evidence="3">NLD-2019</strain>
        <tissue evidence="3">Leaf</tissue>
    </source>
</reference>
<dbReference type="PANTHER" id="PTHR31625">
    <property type="match status" value="1"/>
</dbReference>
<dbReference type="Pfam" id="PF02458">
    <property type="entry name" value="Transferase"/>
    <property type="match status" value="1"/>
</dbReference>
<evidence type="ECO:0000256" key="2">
    <source>
        <dbReference type="ARBA" id="ARBA00023315"/>
    </source>
</evidence>
<keyword evidence="1" id="KW-0808">Transferase</keyword>
<gene>
    <name evidence="3" type="ORF">E3N88_14227</name>
</gene>
<proteinExistence type="predicted"/>
<evidence type="ECO:0008006" key="5">
    <source>
        <dbReference type="Google" id="ProtNLM"/>
    </source>
</evidence>
<keyword evidence="2" id="KW-0012">Acyltransferase</keyword>
<dbReference type="AlphaFoldDB" id="A0A5N6P262"/>
<dbReference type="OrthoDB" id="1862401at2759"/>
<dbReference type="EMBL" id="SZYD01000007">
    <property type="protein sequence ID" value="KAD5802867.1"/>
    <property type="molecule type" value="Genomic_DNA"/>
</dbReference>
<evidence type="ECO:0000256" key="1">
    <source>
        <dbReference type="ARBA" id="ARBA00022679"/>
    </source>
</evidence>
<organism evidence="3 4">
    <name type="scientific">Mikania micrantha</name>
    <name type="common">bitter vine</name>
    <dbReference type="NCBI Taxonomy" id="192012"/>
    <lineage>
        <taxon>Eukaryota</taxon>
        <taxon>Viridiplantae</taxon>
        <taxon>Streptophyta</taxon>
        <taxon>Embryophyta</taxon>
        <taxon>Tracheophyta</taxon>
        <taxon>Spermatophyta</taxon>
        <taxon>Magnoliopsida</taxon>
        <taxon>eudicotyledons</taxon>
        <taxon>Gunneridae</taxon>
        <taxon>Pentapetalae</taxon>
        <taxon>asterids</taxon>
        <taxon>campanulids</taxon>
        <taxon>Asterales</taxon>
        <taxon>Asteraceae</taxon>
        <taxon>Asteroideae</taxon>
        <taxon>Heliantheae alliance</taxon>
        <taxon>Eupatorieae</taxon>
        <taxon>Mikania</taxon>
    </lineage>
</organism>